<gene>
    <name evidence="2" type="ORF">BO85DRAFT_385485</name>
</gene>
<accession>A0A8G1QUP2</accession>
<feature type="region of interest" description="Disordered" evidence="1">
    <location>
        <begin position="1"/>
        <end position="54"/>
    </location>
</feature>
<dbReference type="GeneID" id="37159999"/>
<organism evidence="2 3">
    <name type="scientific">Aspergillus piperis CBS 112811</name>
    <dbReference type="NCBI Taxonomy" id="1448313"/>
    <lineage>
        <taxon>Eukaryota</taxon>
        <taxon>Fungi</taxon>
        <taxon>Dikarya</taxon>
        <taxon>Ascomycota</taxon>
        <taxon>Pezizomycotina</taxon>
        <taxon>Eurotiomycetes</taxon>
        <taxon>Eurotiomycetidae</taxon>
        <taxon>Eurotiales</taxon>
        <taxon>Aspergillaceae</taxon>
        <taxon>Aspergillus</taxon>
        <taxon>Aspergillus subgen. Circumdati</taxon>
    </lineage>
</organism>
<sequence>WGAREKKRKRQKDRKKRQKGTRPNETGPWFDNSTAAEQKEEEIDAGEMPIARDS</sequence>
<feature type="non-terminal residue" evidence="2">
    <location>
        <position position="1"/>
    </location>
</feature>
<dbReference type="Proteomes" id="UP000249526">
    <property type="component" value="Unassembled WGS sequence"/>
</dbReference>
<dbReference type="AlphaFoldDB" id="A0A8G1QUP2"/>
<keyword evidence="3" id="KW-1185">Reference proteome</keyword>
<evidence type="ECO:0000256" key="1">
    <source>
        <dbReference type="SAM" id="MobiDB-lite"/>
    </source>
</evidence>
<evidence type="ECO:0000313" key="3">
    <source>
        <dbReference type="Proteomes" id="UP000249526"/>
    </source>
</evidence>
<dbReference type="RefSeq" id="XP_025509727.1">
    <property type="nucleotide sequence ID" value="XM_025656597.1"/>
</dbReference>
<protein>
    <submittedName>
        <fullName evidence="2">Uncharacterized protein</fullName>
    </submittedName>
</protein>
<reference evidence="2 3" key="1">
    <citation type="submission" date="2018-02" db="EMBL/GenBank/DDBJ databases">
        <title>The genomes of Aspergillus section Nigri reveals drivers in fungal speciation.</title>
        <authorList>
            <consortium name="DOE Joint Genome Institute"/>
            <person name="Vesth T.C."/>
            <person name="Nybo J."/>
            <person name="Theobald S."/>
            <person name="Brandl J."/>
            <person name="Frisvad J.C."/>
            <person name="Nielsen K.F."/>
            <person name="Lyhne E.K."/>
            <person name="Kogle M.E."/>
            <person name="Kuo A."/>
            <person name="Riley R."/>
            <person name="Clum A."/>
            <person name="Nolan M."/>
            <person name="Lipzen A."/>
            <person name="Salamov A."/>
            <person name="Henrissat B."/>
            <person name="Wiebenga A."/>
            <person name="De vries R.P."/>
            <person name="Grigoriev I.V."/>
            <person name="Mortensen U.H."/>
            <person name="Andersen M.R."/>
            <person name="Baker S.E."/>
        </authorList>
    </citation>
    <scope>NUCLEOTIDE SEQUENCE [LARGE SCALE GENOMIC DNA]</scope>
    <source>
        <strain evidence="2 3">CBS 112811</strain>
    </source>
</reference>
<evidence type="ECO:0000313" key="2">
    <source>
        <dbReference type="EMBL" id="RAH51805.1"/>
    </source>
</evidence>
<proteinExistence type="predicted"/>
<dbReference type="EMBL" id="KZ825093">
    <property type="protein sequence ID" value="RAH51805.1"/>
    <property type="molecule type" value="Genomic_DNA"/>
</dbReference>
<feature type="compositionally biased region" description="Basic residues" evidence="1">
    <location>
        <begin position="1"/>
        <end position="20"/>
    </location>
</feature>
<name>A0A8G1QUP2_9EURO</name>